<comment type="caution">
    <text evidence="2">The sequence shown here is derived from an EMBL/GenBank/DDBJ whole genome shotgun (WGS) entry which is preliminary data.</text>
</comment>
<organism evidence="2 3">
    <name type="scientific">Leucobacter aridicollis</name>
    <dbReference type="NCBI Taxonomy" id="283878"/>
    <lineage>
        <taxon>Bacteria</taxon>
        <taxon>Bacillati</taxon>
        <taxon>Actinomycetota</taxon>
        <taxon>Actinomycetes</taxon>
        <taxon>Micrococcales</taxon>
        <taxon>Microbacteriaceae</taxon>
        <taxon>Leucobacter</taxon>
    </lineage>
</organism>
<dbReference type="InterPro" id="IPR016047">
    <property type="entry name" value="M23ase_b-sheet_dom"/>
</dbReference>
<reference evidence="2 3" key="1">
    <citation type="submission" date="2020-07" db="EMBL/GenBank/DDBJ databases">
        <title>Sequencing the genomes of 1000 actinobacteria strains.</title>
        <authorList>
            <person name="Klenk H.-P."/>
        </authorList>
    </citation>
    <scope>NUCLEOTIDE SEQUENCE [LARGE SCALE GENOMIC DNA]</scope>
    <source>
        <strain evidence="2 3">DSM 17380</strain>
    </source>
</reference>
<keyword evidence="3" id="KW-1185">Reference proteome</keyword>
<dbReference type="InterPro" id="IPR011055">
    <property type="entry name" value="Dup_hybrid_motif"/>
</dbReference>
<gene>
    <name evidence="2" type="ORF">BJ960_001987</name>
</gene>
<proteinExistence type="predicted"/>
<accession>A0A852RG28</accession>
<dbReference type="RefSeq" id="WP_185987181.1">
    <property type="nucleotide sequence ID" value="NZ_BAAALZ010000001.1"/>
</dbReference>
<evidence type="ECO:0000313" key="2">
    <source>
        <dbReference type="EMBL" id="NYD27184.1"/>
    </source>
</evidence>
<evidence type="ECO:0000259" key="1">
    <source>
        <dbReference type="Pfam" id="PF01551"/>
    </source>
</evidence>
<feature type="domain" description="M23ase beta-sheet core" evidence="1">
    <location>
        <begin position="56"/>
        <end position="151"/>
    </location>
</feature>
<dbReference type="SUPFAM" id="SSF51261">
    <property type="entry name" value="Duplicated hybrid motif"/>
    <property type="match status" value="1"/>
</dbReference>
<name>A0A852RG28_9MICO</name>
<evidence type="ECO:0000313" key="3">
    <source>
        <dbReference type="Proteomes" id="UP000586095"/>
    </source>
</evidence>
<dbReference type="Proteomes" id="UP000586095">
    <property type="component" value="Unassembled WGS sequence"/>
</dbReference>
<dbReference type="EMBL" id="JACCBD010000001">
    <property type="protein sequence ID" value="NYD27184.1"/>
    <property type="molecule type" value="Genomic_DNA"/>
</dbReference>
<sequence>MLLSLVSRAGSVWSVGLEPGTPTLPPADSPYWLPPLGTPLEVSGPYRPPPTPYASGHRGIDLPAAPGELVHAPVGGVVSFVGQVADRHVLSVRVDSRTVVSFEPIEQADAALTEGAQVLPRQPLGIVAEGGHCLDECLHLGVRVDDEYVNPLRYFLGKPVLLPW</sequence>
<dbReference type="AlphaFoldDB" id="A0A852RG28"/>
<dbReference type="Pfam" id="PF01551">
    <property type="entry name" value="Peptidase_M23"/>
    <property type="match status" value="1"/>
</dbReference>
<protein>
    <recommendedName>
        <fullName evidence="1">M23ase beta-sheet core domain-containing protein</fullName>
    </recommendedName>
</protein>
<dbReference type="Gene3D" id="2.70.70.10">
    <property type="entry name" value="Glucose Permease (Domain IIA)"/>
    <property type="match status" value="1"/>
</dbReference>